<keyword evidence="1" id="KW-0472">Membrane</keyword>
<dbReference type="KEGG" id="npy:NPRO_22310"/>
<protein>
    <submittedName>
        <fullName evidence="2">Uncharacterized protein</fullName>
    </submittedName>
</protein>
<reference evidence="2" key="1">
    <citation type="journal article" name="DNA Res.">
        <title>The physiological potential of anammox bacteria as revealed by their core genome structure.</title>
        <authorList>
            <person name="Okubo T."/>
            <person name="Toyoda A."/>
            <person name="Fukuhara K."/>
            <person name="Uchiyama I."/>
            <person name="Harigaya Y."/>
            <person name="Kuroiwa M."/>
            <person name="Suzuki T."/>
            <person name="Murakami Y."/>
            <person name="Suwa Y."/>
            <person name="Takami H."/>
        </authorList>
    </citation>
    <scope>NUCLEOTIDE SEQUENCE</scope>
    <source>
        <strain evidence="2">317325-2</strain>
    </source>
</reference>
<feature type="transmembrane region" description="Helical" evidence="1">
    <location>
        <begin position="98"/>
        <end position="123"/>
    </location>
</feature>
<dbReference type="AlphaFoldDB" id="A0A809S6C9"/>
<evidence type="ECO:0000313" key="2">
    <source>
        <dbReference type="EMBL" id="BBO24636.1"/>
    </source>
</evidence>
<feature type="transmembrane region" description="Helical" evidence="1">
    <location>
        <begin position="143"/>
        <end position="169"/>
    </location>
</feature>
<dbReference type="Proteomes" id="UP000662873">
    <property type="component" value="Chromosome"/>
</dbReference>
<gene>
    <name evidence="2" type="ORF">NPRO_22310</name>
</gene>
<sequence>MTEVLKWLERLLDPLSFPRDEFPWLTLETAKLIVLIGLVWLPLHVGLAWLRLAAQGELRGRSLAMLAVLRVQTWALGAVIWCSGVAAIEGLIRVKDPGILLFSSHVAAASAFFPLLALSLALVREPQRVARIEAIAGPRRFAIWWAVASHVPMLLSCSPLLAISAYVGLPN</sequence>
<feature type="transmembrane region" description="Helical" evidence="1">
    <location>
        <begin position="32"/>
        <end position="52"/>
    </location>
</feature>
<accession>A0A809S6C9</accession>
<evidence type="ECO:0000256" key="1">
    <source>
        <dbReference type="SAM" id="Phobius"/>
    </source>
</evidence>
<dbReference type="EMBL" id="AP021858">
    <property type="protein sequence ID" value="BBO24636.1"/>
    <property type="molecule type" value="Genomic_DNA"/>
</dbReference>
<keyword evidence="1" id="KW-0812">Transmembrane</keyword>
<keyword evidence="1" id="KW-1133">Transmembrane helix</keyword>
<proteinExistence type="predicted"/>
<feature type="transmembrane region" description="Helical" evidence="1">
    <location>
        <begin position="73"/>
        <end position="92"/>
    </location>
</feature>
<organism evidence="2 3">
    <name type="scientific">Candidatus Nitrosymbiomonas proteolyticus</name>
    <dbReference type="NCBI Taxonomy" id="2608984"/>
    <lineage>
        <taxon>Bacteria</taxon>
        <taxon>Bacillati</taxon>
        <taxon>Armatimonadota</taxon>
        <taxon>Armatimonadota incertae sedis</taxon>
        <taxon>Candidatus Nitrosymbiomonas</taxon>
    </lineage>
</organism>
<name>A0A809S6C9_9BACT</name>
<evidence type="ECO:0000313" key="3">
    <source>
        <dbReference type="Proteomes" id="UP000662873"/>
    </source>
</evidence>